<dbReference type="GO" id="GO:0022857">
    <property type="term" value="F:transmembrane transporter activity"/>
    <property type="evidence" value="ECO:0007669"/>
    <property type="project" value="InterPro"/>
</dbReference>
<feature type="transmembrane region" description="Helical" evidence="3">
    <location>
        <begin position="129"/>
        <end position="148"/>
    </location>
</feature>
<dbReference type="AlphaFoldDB" id="A0A0D2KSY7"/>
<gene>
    <name evidence="4" type="ORF">Z520_04464</name>
</gene>
<evidence type="ECO:0000256" key="1">
    <source>
        <dbReference type="ARBA" id="ARBA00004141"/>
    </source>
</evidence>
<dbReference type="GO" id="GO:0016020">
    <property type="term" value="C:membrane"/>
    <property type="evidence" value="ECO:0007669"/>
    <property type="project" value="UniProtKB-SubCell"/>
</dbReference>
<feature type="transmembrane region" description="Helical" evidence="3">
    <location>
        <begin position="218"/>
        <end position="238"/>
    </location>
</feature>
<dbReference type="EMBL" id="KN848068">
    <property type="protein sequence ID" value="KIX99828.1"/>
    <property type="molecule type" value="Genomic_DNA"/>
</dbReference>
<keyword evidence="5" id="KW-1185">Reference proteome</keyword>
<sequence>MSTSPSRRFDRDAEIFELVDSNTTQNHAFEESSVNQLEDHLPHDAVSVEDVPPNGGYGWVCTACVFLINAHTWGLNSAWGIFLAHYLSDPVFQHASQLEYALIGGLSISQSLLSAPVVNISTRRIGTKATLLIGTVLLFVALFGASYATEIWHLFLTQGVCFGWAMGLLYIPATASLPQWFSTRRSLAMGIASSGAGLGGLAYNLAAGAIVQSMGVNWAYRILAFCGLAVNGVCSLLLKDRNKAVQPLQNAFNYREYGQVEVILVVLWGVFTELGYIVLLYSLPNYATSIGLTAGQGSVVGAVLSLGLGVGRPVIGYYSDAFGRINMATIMTAVCGVLCLALWVPAKTYGVLIAFALTAGCVCGIFWNTVTPVTAEVVGLKRLPSSFGVICLSLVVPTTFAEPIALEMVSASGYLSSQIFVGCMFLLAAASTWVLRSWKINQVELKAAREQRINDPDAVQNRTDHGHWLTPQKLLWLGRV</sequence>
<name>A0A0D2KSY7_9EURO</name>
<keyword evidence="3" id="KW-0812">Transmembrane</keyword>
<feature type="transmembrane region" description="Helical" evidence="3">
    <location>
        <begin position="154"/>
        <end position="175"/>
    </location>
</feature>
<protein>
    <recommendedName>
        <fullName evidence="6">Major facilitator superfamily (MFS) profile domain-containing protein</fullName>
    </recommendedName>
</protein>
<accession>A0A0D2KSY7</accession>
<feature type="transmembrane region" description="Helical" evidence="3">
    <location>
        <begin position="413"/>
        <end position="435"/>
    </location>
</feature>
<keyword evidence="3" id="KW-0472">Membrane</keyword>
<keyword evidence="3" id="KW-1133">Transmembrane helix</keyword>
<evidence type="ECO:0000313" key="5">
    <source>
        <dbReference type="Proteomes" id="UP000053411"/>
    </source>
</evidence>
<evidence type="ECO:0008006" key="6">
    <source>
        <dbReference type="Google" id="ProtNLM"/>
    </source>
</evidence>
<dbReference type="SUPFAM" id="SSF103473">
    <property type="entry name" value="MFS general substrate transporter"/>
    <property type="match status" value="1"/>
</dbReference>
<feature type="transmembrane region" description="Helical" evidence="3">
    <location>
        <begin position="259"/>
        <end position="283"/>
    </location>
</feature>
<dbReference type="VEuPathDB" id="FungiDB:Z520_04464"/>
<dbReference type="GeneID" id="27710210"/>
<dbReference type="InterPro" id="IPR050327">
    <property type="entry name" value="Proton-linked_MCT"/>
</dbReference>
<organism evidence="4 5">
    <name type="scientific">Fonsecaea multimorphosa CBS 102226</name>
    <dbReference type="NCBI Taxonomy" id="1442371"/>
    <lineage>
        <taxon>Eukaryota</taxon>
        <taxon>Fungi</taxon>
        <taxon>Dikarya</taxon>
        <taxon>Ascomycota</taxon>
        <taxon>Pezizomycotina</taxon>
        <taxon>Eurotiomycetes</taxon>
        <taxon>Chaetothyriomycetidae</taxon>
        <taxon>Chaetothyriales</taxon>
        <taxon>Herpotrichiellaceae</taxon>
        <taxon>Fonsecaea</taxon>
    </lineage>
</organism>
<dbReference type="Proteomes" id="UP000053411">
    <property type="component" value="Unassembled WGS sequence"/>
</dbReference>
<comment type="subcellular location">
    <subcellularLocation>
        <location evidence="1">Membrane</location>
        <topology evidence="1">Multi-pass membrane protein</topology>
    </subcellularLocation>
</comment>
<comment type="similarity">
    <text evidence="2">Belongs to the major facilitator superfamily. Monocarboxylate porter (TC 2.A.1.13) family.</text>
</comment>
<dbReference type="Pfam" id="PF07690">
    <property type="entry name" value="MFS_1"/>
    <property type="match status" value="2"/>
</dbReference>
<dbReference type="RefSeq" id="XP_016633951.1">
    <property type="nucleotide sequence ID" value="XM_016774971.1"/>
</dbReference>
<feature type="transmembrane region" description="Helical" evidence="3">
    <location>
        <begin position="187"/>
        <end position="206"/>
    </location>
</feature>
<dbReference type="InterPro" id="IPR036259">
    <property type="entry name" value="MFS_trans_sf"/>
</dbReference>
<dbReference type="InterPro" id="IPR011701">
    <property type="entry name" value="MFS"/>
</dbReference>
<feature type="transmembrane region" description="Helical" evidence="3">
    <location>
        <begin position="349"/>
        <end position="370"/>
    </location>
</feature>
<feature type="transmembrane region" description="Helical" evidence="3">
    <location>
        <begin position="289"/>
        <end position="310"/>
    </location>
</feature>
<dbReference type="Gene3D" id="1.20.1250.20">
    <property type="entry name" value="MFS general substrate transporter like domains"/>
    <property type="match status" value="2"/>
</dbReference>
<evidence type="ECO:0000256" key="3">
    <source>
        <dbReference type="SAM" id="Phobius"/>
    </source>
</evidence>
<dbReference type="PANTHER" id="PTHR11360">
    <property type="entry name" value="MONOCARBOXYLATE TRANSPORTER"/>
    <property type="match status" value="1"/>
</dbReference>
<proteinExistence type="inferred from homology"/>
<dbReference type="PANTHER" id="PTHR11360:SF315">
    <property type="entry name" value="TRANSPORTER MCH2-RELATED"/>
    <property type="match status" value="1"/>
</dbReference>
<dbReference type="OrthoDB" id="6499973at2759"/>
<reference evidence="4 5" key="1">
    <citation type="submission" date="2015-01" db="EMBL/GenBank/DDBJ databases">
        <title>The Genome Sequence of Fonsecaea multimorphosa CBS 102226.</title>
        <authorList>
            <consortium name="The Broad Institute Genomics Platform"/>
            <person name="Cuomo C."/>
            <person name="de Hoog S."/>
            <person name="Gorbushina A."/>
            <person name="Stielow B."/>
            <person name="Teixiera M."/>
            <person name="Abouelleil A."/>
            <person name="Chapman S.B."/>
            <person name="Priest M."/>
            <person name="Young S.K."/>
            <person name="Wortman J."/>
            <person name="Nusbaum C."/>
            <person name="Birren B."/>
        </authorList>
    </citation>
    <scope>NUCLEOTIDE SEQUENCE [LARGE SCALE GENOMIC DNA]</scope>
    <source>
        <strain evidence="4 5">CBS 102226</strain>
    </source>
</reference>
<evidence type="ECO:0000313" key="4">
    <source>
        <dbReference type="EMBL" id="KIX99828.1"/>
    </source>
</evidence>
<feature type="transmembrane region" description="Helical" evidence="3">
    <location>
        <begin position="382"/>
        <end position="401"/>
    </location>
</feature>
<evidence type="ECO:0000256" key="2">
    <source>
        <dbReference type="ARBA" id="ARBA00006727"/>
    </source>
</evidence>
<feature type="transmembrane region" description="Helical" evidence="3">
    <location>
        <begin position="322"/>
        <end position="343"/>
    </location>
</feature>